<dbReference type="PANTHER" id="PTHR44591">
    <property type="entry name" value="STRESS RESPONSE REGULATOR PROTEIN 1"/>
    <property type="match status" value="1"/>
</dbReference>
<accession>A0A0F7JQN2</accession>
<reference evidence="4 6" key="1">
    <citation type="submission" date="2015-01" db="EMBL/GenBank/DDBJ databases">
        <title>Deinococcus soli/N5/whole genome sequencing.</title>
        <authorList>
            <person name="Kim M.K."/>
            <person name="Srinivasan S."/>
            <person name="Lee J.-J."/>
        </authorList>
    </citation>
    <scope>NUCLEOTIDE SEQUENCE [LARGE SCALE GENOMIC DNA]</scope>
    <source>
        <strain evidence="4 6">N5</strain>
    </source>
</reference>
<dbReference type="AlphaFoldDB" id="A0A0F7JQN2"/>
<dbReference type="PANTHER" id="PTHR44591:SF23">
    <property type="entry name" value="CHEY SUBFAMILY"/>
    <property type="match status" value="1"/>
</dbReference>
<dbReference type="SMART" id="SM00448">
    <property type="entry name" value="REC"/>
    <property type="match status" value="1"/>
</dbReference>
<dbReference type="Pfam" id="PF00072">
    <property type="entry name" value="Response_reg"/>
    <property type="match status" value="1"/>
</dbReference>
<sequence>MARILIVDDSPADLKFMEAALKGTTHSVTALNDPAQVEAVADQLRPDLLLVDVVMPGRNGYEVVRGLRRQPGMEALKVVFVSSKGNETDVKWGLRQGADDYIVKPYTPEQVLGVVSRLIG</sequence>
<feature type="domain" description="Response regulatory" evidence="3">
    <location>
        <begin position="3"/>
        <end position="119"/>
    </location>
</feature>
<dbReference type="KEGG" id="dch:SY84_11890"/>
<dbReference type="PATRIC" id="fig|1309411.5.peg.2419"/>
<evidence type="ECO:0000256" key="2">
    <source>
        <dbReference type="PROSITE-ProRule" id="PRU00169"/>
    </source>
</evidence>
<protein>
    <submittedName>
        <fullName evidence="4">Histidine kinase</fullName>
    </submittedName>
    <submittedName>
        <fullName evidence="5">Twitching motility two-component system response regulator PilH</fullName>
    </submittedName>
</protein>
<gene>
    <name evidence="5" type="ORF">J2Y00_004191</name>
    <name evidence="4" type="ORF">SY84_11890</name>
</gene>
<proteinExistence type="predicted"/>
<name>A0A0F7JQN2_9DEIO</name>
<keyword evidence="6" id="KW-1185">Reference proteome</keyword>
<dbReference type="GO" id="GO:0000160">
    <property type="term" value="P:phosphorelay signal transduction system"/>
    <property type="evidence" value="ECO:0007669"/>
    <property type="project" value="InterPro"/>
</dbReference>
<evidence type="ECO:0000256" key="1">
    <source>
        <dbReference type="ARBA" id="ARBA00022553"/>
    </source>
</evidence>
<dbReference type="Gene3D" id="3.40.50.2300">
    <property type="match status" value="1"/>
</dbReference>
<evidence type="ECO:0000259" key="3">
    <source>
        <dbReference type="PROSITE" id="PS50110"/>
    </source>
</evidence>
<dbReference type="RefSeq" id="WP_046844187.1">
    <property type="nucleotide sequence ID" value="NZ_BMHJ01000006.1"/>
</dbReference>
<keyword evidence="1 2" id="KW-0597">Phosphoprotein</keyword>
<dbReference type="GO" id="GO:0016301">
    <property type="term" value="F:kinase activity"/>
    <property type="evidence" value="ECO:0007669"/>
    <property type="project" value="UniProtKB-KW"/>
</dbReference>
<dbReference type="Proteomes" id="UP001185331">
    <property type="component" value="Unassembled WGS sequence"/>
</dbReference>
<keyword evidence="4" id="KW-0418">Kinase</keyword>
<dbReference type="InterPro" id="IPR001789">
    <property type="entry name" value="Sig_transdc_resp-reg_receiver"/>
</dbReference>
<dbReference type="InterPro" id="IPR050595">
    <property type="entry name" value="Bact_response_regulator"/>
</dbReference>
<evidence type="ECO:0000313" key="6">
    <source>
        <dbReference type="Proteomes" id="UP000034024"/>
    </source>
</evidence>
<dbReference type="CDD" id="cd00156">
    <property type="entry name" value="REC"/>
    <property type="match status" value="1"/>
</dbReference>
<dbReference type="PROSITE" id="PS50110">
    <property type="entry name" value="RESPONSE_REGULATORY"/>
    <property type="match status" value="1"/>
</dbReference>
<reference evidence="5" key="2">
    <citation type="submission" date="2023-07" db="EMBL/GenBank/DDBJ databases">
        <title>Sorghum-associated microbial communities from plants grown in Nebraska, USA.</title>
        <authorList>
            <person name="Schachtman D."/>
        </authorList>
    </citation>
    <scope>NUCLEOTIDE SEQUENCE</scope>
    <source>
        <strain evidence="5">BE330</strain>
    </source>
</reference>
<dbReference type="EMBL" id="JAVDQK010000014">
    <property type="protein sequence ID" value="MDR6220567.1"/>
    <property type="molecule type" value="Genomic_DNA"/>
</dbReference>
<dbReference type="EMBL" id="CP011389">
    <property type="protein sequence ID" value="AKH17619.1"/>
    <property type="molecule type" value="Genomic_DNA"/>
</dbReference>
<dbReference type="OrthoDB" id="9759232at2"/>
<organism evidence="4 6">
    <name type="scientific">Deinococcus soli</name>
    <name type="common">ex Cha et al. 2016</name>
    <dbReference type="NCBI Taxonomy" id="1309411"/>
    <lineage>
        <taxon>Bacteria</taxon>
        <taxon>Thermotogati</taxon>
        <taxon>Deinococcota</taxon>
        <taxon>Deinococci</taxon>
        <taxon>Deinococcales</taxon>
        <taxon>Deinococcaceae</taxon>
        <taxon>Deinococcus</taxon>
    </lineage>
</organism>
<evidence type="ECO:0000313" key="5">
    <source>
        <dbReference type="EMBL" id="MDR6220567.1"/>
    </source>
</evidence>
<dbReference type="InterPro" id="IPR011006">
    <property type="entry name" value="CheY-like_superfamily"/>
</dbReference>
<evidence type="ECO:0000313" key="4">
    <source>
        <dbReference type="EMBL" id="AKH17619.1"/>
    </source>
</evidence>
<feature type="modified residue" description="4-aspartylphosphate" evidence="2">
    <location>
        <position position="52"/>
    </location>
</feature>
<dbReference type="SUPFAM" id="SSF52172">
    <property type="entry name" value="CheY-like"/>
    <property type="match status" value="1"/>
</dbReference>
<dbReference type="Proteomes" id="UP000034024">
    <property type="component" value="Chromosome"/>
</dbReference>
<keyword evidence="4" id="KW-0808">Transferase</keyword>